<organism evidence="1 2">
    <name type="scientific">candidate division WWE3 bacterium RIFCSPLOWO2_01_FULL_37_15</name>
    <dbReference type="NCBI Taxonomy" id="1802622"/>
    <lineage>
        <taxon>Bacteria</taxon>
        <taxon>Katanobacteria</taxon>
    </lineage>
</organism>
<evidence type="ECO:0000313" key="1">
    <source>
        <dbReference type="EMBL" id="OGC48805.1"/>
    </source>
</evidence>
<dbReference type="AlphaFoldDB" id="A0A1F4UV30"/>
<evidence type="ECO:0000313" key="2">
    <source>
        <dbReference type="Proteomes" id="UP000177458"/>
    </source>
</evidence>
<sequence>MTITSLTSGFFTWINLYIPEVKQEETTIISSIVLKNIESEKIDRVSSLEKFFDSYNSPLKNHAGTFIEVADRYGIDYKLMPSIACLESTCARFLIPGTHNPFGWGAGRIYFKSYDEAIESVGKGLNDIYLSRGLDNAEKIAPVYNPPSPYSWTRGVNFFINKIEDVS</sequence>
<reference evidence="1 2" key="1">
    <citation type="journal article" date="2016" name="Nat. Commun.">
        <title>Thousands of microbial genomes shed light on interconnected biogeochemical processes in an aquifer system.</title>
        <authorList>
            <person name="Anantharaman K."/>
            <person name="Brown C.T."/>
            <person name="Hug L.A."/>
            <person name="Sharon I."/>
            <person name="Castelle C.J."/>
            <person name="Probst A.J."/>
            <person name="Thomas B.C."/>
            <person name="Singh A."/>
            <person name="Wilkins M.J."/>
            <person name="Karaoz U."/>
            <person name="Brodie E.L."/>
            <person name="Williams K.H."/>
            <person name="Hubbard S.S."/>
            <person name="Banfield J.F."/>
        </authorList>
    </citation>
    <scope>NUCLEOTIDE SEQUENCE [LARGE SCALE GENOMIC DNA]</scope>
</reference>
<name>A0A1F4UV30_UNCKA</name>
<gene>
    <name evidence="1" type="ORF">A3A69_00860</name>
</gene>
<dbReference type="Proteomes" id="UP000177458">
    <property type="component" value="Unassembled WGS sequence"/>
</dbReference>
<accession>A0A1F4UV30</accession>
<evidence type="ECO:0008006" key="3">
    <source>
        <dbReference type="Google" id="ProtNLM"/>
    </source>
</evidence>
<proteinExistence type="predicted"/>
<comment type="caution">
    <text evidence="1">The sequence shown here is derived from an EMBL/GenBank/DDBJ whole genome shotgun (WGS) entry which is preliminary data.</text>
</comment>
<protein>
    <recommendedName>
        <fullName evidence="3">Mannosyl-glycoprotein endo-beta-N-acetylglucosamidase-like domain-containing protein</fullName>
    </recommendedName>
</protein>
<dbReference type="EMBL" id="MEVF01000031">
    <property type="protein sequence ID" value="OGC48805.1"/>
    <property type="molecule type" value="Genomic_DNA"/>
</dbReference>